<dbReference type="Proteomes" id="UP000219813">
    <property type="component" value="Chromosome 7"/>
</dbReference>
<dbReference type="OrthoDB" id="392048at2759"/>
<dbReference type="AlphaFoldDB" id="A0A1D3JM17"/>
<keyword evidence="2" id="KW-0812">Transmembrane</keyword>
<feature type="transmembrane region" description="Helical" evidence="2">
    <location>
        <begin position="601"/>
        <end position="619"/>
    </location>
</feature>
<proteinExistence type="predicted"/>
<gene>
    <name evidence="5" type="primary">RhopH3</name>
    <name evidence="5" type="ORF">PMUG01_07016900</name>
</gene>
<evidence type="ECO:0000313" key="6">
    <source>
        <dbReference type="Proteomes" id="UP000219813"/>
    </source>
</evidence>
<feature type="domain" description="RhopH3 C-terminal" evidence="4">
    <location>
        <begin position="362"/>
        <end position="701"/>
    </location>
</feature>
<feature type="transmembrane region" description="Helical" evidence="2">
    <location>
        <begin position="578"/>
        <end position="594"/>
    </location>
</feature>
<feature type="chain" id="PRO_5008915868" evidence="3">
    <location>
        <begin position="23"/>
        <end position="889"/>
    </location>
</feature>
<evidence type="ECO:0000256" key="1">
    <source>
        <dbReference type="SAM" id="MobiDB-lite"/>
    </source>
</evidence>
<dbReference type="VEuPathDB" id="PlasmoDB:PmUG01_07016900"/>
<feature type="compositionally biased region" description="Low complexity" evidence="1">
    <location>
        <begin position="872"/>
        <end position="883"/>
    </location>
</feature>
<dbReference type="InterPro" id="IPR054451">
    <property type="entry name" value="RhopH3_C"/>
</dbReference>
<feature type="compositionally biased region" description="Polar residues" evidence="1">
    <location>
        <begin position="799"/>
        <end position="818"/>
    </location>
</feature>
<dbReference type="RefSeq" id="XP_028860640.1">
    <property type="nucleotide sequence ID" value="XM_029003896.1"/>
</dbReference>
<evidence type="ECO:0000256" key="2">
    <source>
        <dbReference type="SAM" id="Phobius"/>
    </source>
</evidence>
<sequence>MRKYFFVTFFVTCFITLAPIHGKDYFSGYLNKELNELLKCNFIAYYYLKSSEPDPDSFLDFVGEPEQFYWFIEYFLSVPFKVPWHLKHANVYNFLPCLKRSWVSEFLRKYEEPAIEELMESLDNEQRSFFSHTFKDKKPTGKFTAVAVKEFHKYCILPPIIETNIRIKGDGGYLTFQLNKDEYKIYLSSVGTHIAALKNLFLNMKDEKRKNTLKIIIENEKEKHVQVACPTFYMNLQYSKDCNNQPNFFACVDNYIRKACLYRDIKKNSENICDHLLFLFGSLRKTYMENFKKFLLQKDEQLTKPQSVWGVPLFKKYAPDDYRNKNKNIPTNIFKSLNAKNKLFFSFYDGIPKSAYYVDVQQPMMRLSDYVSSIYDKLHHFFNGFKQSPSQIKQLTIRELSHEIFDFSFKQEKDEIECKNVKKSLNLNLEVDVMKGAAAEKICKIIERHVLTKRPKISTKKFDFKIKLDDVHKGFRIRCILLSTHVEAYNIIRQLLNLESVLSLTRYTSLYLHKFFKSVKSLKGNFLYNNADALKYARSCGRSVLHVPAVLYRRNIYLAETFLSLYVGLSNLVSSNPSSPFFEYAIIGFLVTYFNKGSEKFILYFISIISVLYINVYYYEQLYCHYNDKFQILRSKMINPNVAHRVIANINKIINKSRYSQMRAVYRKFEGVGLFSKERMFEVLYDFDEFLSTKSGKEGVKFQDISDETVDLETTNDGIGYRIEDVFFESDQQESEEAMDDDMEDSIEGSDKNQQYNASQFINTVPDNVNLNINDKNKELELELYKYIGNLEEKGLATPGTSVQEPNVPSDVSSQRTAGRSIKPLYKDIKNKMEQVGKEVTNKRGKSLVSKIKKGVDIVESTNVLDEDSTKDSSVVDSGSSLDDVSDEI</sequence>
<evidence type="ECO:0000313" key="5">
    <source>
        <dbReference type="EMBL" id="SBT87708.1"/>
    </source>
</evidence>
<reference evidence="5 6" key="1">
    <citation type="submission" date="2016-06" db="EMBL/GenBank/DDBJ databases">
        <authorList>
            <consortium name="Pathogen Informatics"/>
        </authorList>
    </citation>
    <scope>NUCLEOTIDE SEQUENCE [LARGE SCALE GENOMIC DNA]</scope>
</reference>
<dbReference type="EMBL" id="LT594628">
    <property type="protein sequence ID" value="SBT87708.1"/>
    <property type="molecule type" value="Genomic_DNA"/>
</dbReference>
<feature type="region of interest" description="Disordered" evidence="1">
    <location>
        <begin position="797"/>
        <end position="823"/>
    </location>
</feature>
<feature type="signal peptide" evidence="3">
    <location>
        <begin position="1"/>
        <end position="22"/>
    </location>
</feature>
<keyword evidence="6" id="KW-1185">Reference proteome</keyword>
<dbReference type="GeneID" id="39867733"/>
<feature type="region of interest" description="Disordered" evidence="1">
    <location>
        <begin position="866"/>
        <end position="889"/>
    </location>
</feature>
<keyword evidence="3" id="KW-0732">Signal</keyword>
<dbReference type="OMA" id="GEPEQFY"/>
<name>A0A1D3JM17_PLAMA</name>
<organism evidence="5 6">
    <name type="scientific">Plasmodium malariae</name>
    <dbReference type="NCBI Taxonomy" id="5858"/>
    <lineage>
        <taxon>Eukaryota</taxon>
        <taxon>Sar</taxon>
        <taxon>Alveolata</taxon>
        <taxon>Apicomplexa</taxon>
        <taxon>Aconoidasida</taxon>
        <taxon>Haemosporida</taxon>
        <taxon>Plasmodiidae</taxon>
        <taxon>Plasmodium</taxon>
        <taxon>Plasmodium (Plasmodium)</taxon>
    </lineage>
</organism>
<dbReference type="KEGG" id="pmal:PMUG01_07016900"/>
<keyword evidence="2" id="KW-1133">Transmembrane helix</keyword>
<evidence type="ECO:0000256" key="3">
    <source>
        <dbReference type="SAM" id="SignalP"/>
    </source>
</evidence>
<dbReference type="Pfam" id="PF22808">
    <property type="entry name" value="RhopH3_C"/>
    <property type="match status" value="1"/>
</dbReference>
<protein>
    <submittedName>
        <fullName evidence="5">High molecular weight rhoptry protein 3, putative</fullName>
    </submittedName>
</protein>
<keyword evidence="2" id="KW-0472">Membrane</keyword>
<accession>A0A1D3JM17</accession>
<evidence type="ECO:0000259" key="4">
    <source>
        <dbReference type="Pfam" id="PF22808"/>
    </source>
</evidence>